<dbReference type="GeneID" id="64670032"/>
<sequence>MLATSRRNKIPQAHPPRTFLAGGTAIHLNCNLTCTGLKINEVADEFNIPDLWYALSDFLQHDARNRDGVFWVGVPRRSLINRPLNISFECVQIWHTIRLQQICLHDLSVVLPAQTMHASPARVGWSKGRKDVAILNVDSAYDWPKSGLKGHAVCELQLIMRPIPQRGSRITWRDQYLCYVRNFKIGAVDPVTEMHTLTCAKYANGTLVGDAVPLTQLRAFVNIIPRLGTAADPRLTKSTSAHYHSLFYLNKYFDKQIYDTLYFVSQG</sequence>
<reference evidence="2" key="1">
    <citation type="journal article" date="2020" name="New Phytol.">
        <title>Comparative genomics reveals dynamic genome evolution in host specialist ectomycorrhizal fungi.</title>
        <authorList>
            <person name="Lofgren L.A."/>
            <person name="Nguyen N.H."/>
            <person name="Vilgalys R."/>
            <person name="Ruytinx J."/>
            <person name="Liao H.L."/>
            <person name="Branco S."/>
            <person name="Kuo A."/>
            <person name="LaButti K."/>
            <person name="Lipzen A."/>
            <person name="Andreopoulos W."/>
            <person name="Pangilinan J."/>
            <person name="Riley R."/>
            <person name="Hundley H."/>
            <person name="Na H."/>
            <person name="Barry K."/>
            <person name="Grigoriev I.V."/>
            <person name="Stajich J.E."/>
            <person name="Kennedy P.G."/>
        </authorList>
    </citation>
    <scope>NUCLEOTIDE SEQUENCE</scope>
    <source>
        <strain evidence="2">FC203</strain>
    </source>
</reference>
<comment type="caution">
    <text evidence="2">The sequence shown here is derived from an EMBL/GenBank/DDBJ whole genome shotgun (WGS) entry which is preliminary data.</text>
</comment>
<evidence type="ECO:0000313" key="3">
    <source>
        <dbReference type="Proteomes" id="UP001195769"/>
    </source>
</evidence>
<dbReference type="InterPro" id="IPR049233">
    <property type="entry name" value="DUF6830"/>
</dbReference>
<organism evidence="2 3">
    <name type="scientific">Suillus fuscotomentosus</name>
    <dbReference type="NCBI Taxonomy" id="1912939"/>
    <lineage>
        <taxon>Eukaryota</taxon>
        <taxon>Fungi</taxon>
        <taxon>Dikarya</taxon>
        <taxon>Basidiomycota</taxon>
        <taxon>Agaricomycotina</taxon>
        <taxon>Agaricomycetes</taxon>
        <taxon>Agaricomycetidae</taxon>
        <taxon>Boletales</taxon>
        <taxon>Suillineae</taxon>
        <taxon>Suillaceae</taxon>
        <taxon>Suillus</taxon>
    </lineage>
</organism>
<dbReference type="Proteomes" id="UP001195769">
    <property type="component" value="Unassembled WGS sequence"/>
</dbReference>
<gene>
    <name evidence="2" type="ORF">F5891DRAFT_960466</name>
</gene>
<dbReference type="Pfam" id="PF20722">
    <property type="entry name" value="DUF6830"/>
    <property type="match status" value="1"/>
</dbReference>
<feature type="domain" description="DUF6830" evidence="1">
    <location>
        <begin position="10"/>
        <end position="155"/>
    </location>
</feature>
<keyword evidence="3" id="KW-1185">Reference proteome</keyword>
<dbReference type="RefSeq" id="XP_041220845.1">
    <property type="nucleotide sequence ID" value="XM_041375734.1"/>
</dbReference>
<name>A0AAD4DW89_9AGAM</name>
<dbReference type="AlphaFoldDB" id="A0AAD4DW89"/>
<dbReference type="EMBL" id="JABBWK010000068">
    <property type="protein sequence ID" value="KAG1895269.1"/>
    <property type="molecule type" value="Genomic_DNA"/>
</dbReference>
<proteinExistence type="predicted"/>
<evidence type="ECO:0000313" key="2">
    <source>
        <dbReference type="EMBL" id="KAG1895269.1"/>
    </source>
</evidence>
<evidence type="ECO:0000259" key="1">
    <source>
        <dbReference type="Pfam" id="PF20722"/>
    </source>
</evidence>
<protein>
    <recommendedName>
        <fullName evidence="1">DUF6830 domain-containing protein</fullName>
    </recommendedName>
</protein>
<accession>A0AAD4DW89</accession>